<dbReference type="SUPFAM" id="SSF52540">
    <property type="entry name" value="P-loop containing nucleoside triphosphate hydrolases"/>
    <property type="match status" value="1"/>
</dbReference>
<dbReference type="Pfam" id="PF00158">
    <property type="entry name" value="Sigma54_activat"/>
    <property type="match status" value="1"/>
</dbReference>
<feature type="modified residue" description="4-aspartylphosphate" evidence="6">
    <location>
        <position position="105"/>
    </location>
</feature>
<dbReference type="PANTHER" id="PTHR32071">
    <property type="entry name" value="TRANSCRIPTIONAL REGULATORY PROTEIN"/>
    <property type="match status" value="1"/>
</dbReference>
<feature type="domain" description="Response regulatory" evidence="9">
    <location>
        <begin position="56"/>
        <end position="170"/>
    </location>
</feature>
<dbReference type="Pfam" id="PF00072">
    <property type="entry name" value="Response_reg"/>
    <property type="match status" value="1"/>
</dbReference>
<reference evidence="11" key="1">
    <citation type="journal article" date="2019" name="Int. J. Syst. Evol. Microbiol.">
        <title>The Global Catalogue of Microorganisms (GCM) 10K type strain sequencing project: providing services to taxonomists for standard genome sequencing and annotation.</title>
        <authorList>
            <consortium name="The Broad Institute Genomics Platform"/>
            <consortium name="The Broad Institute Genome Sequencing Center for Infectious Disease"/>
            <person name="Wu L."/>
            <person name="Ma J."/>
        </authorList>
    </citation>
    <scope>NUCLEOTIDE SEQUENCE [LARGE SCALE GENOMIC DNA]</scope>
    <source>
        <strain evidence="11">JCM 18204</strain>
    </source>
</reference>
<dbReference type="PROSITE" id="PS50110">
    <property type="entry name" value="RESPONSE_REGULATORY"/>
    <property type="match status" value="1"/>
</dbReference>
<dbReference type="PROSITE" id="PS50045">
    <property type="entry name" value="SIGMA54_INTERACT_4"/>
    <property type="match status" value="1"/>
</dbReference>
<keyword evidence="1" id="KW-0547">Nucleotide-binding</keyword>
<dbReference type="InterPro" id="IPR025944">
    <property type="entry name" value="Sigma_54_int_dom_CS"/>
</dbReference>
<protein>
    <submittedName>
        <fullName evidence="10">Sigma-54-dependent response regulator transcription factor AlgB</fullName>
    </submittedName>
</protein>
<dbReference type="InterPro" id="IPR058031">
    <property type="entry name" value="AAA_lid_NorR"/>
</dbReference>
<dbReference type="InterPro" id="IPR003593">
    <property type="entry name" value="AAA+_ATPase"/>
</dbReference>
<keyword evidence="5" id="KW-0804">Transcription</keyword>
<evidence type="ECO:0000256" key="4">
    <source>
        <dbReference type="ARBA" id="ARBA00023125"/>
    </source>
</evidence>
<dbReference type="SUPFAM" id="SSF52172">
    <property type="entry name" value="CheY-like"/>
    <property type="match status" value="1"/>
</dbReference>
<evidence type="ECO:0000256" key="1">
    <source>
        <dbReference type="ARBA" id="ARBA00022741"/>
    </source>
</evidence>
<dbReference type="Pfam" id="PF25601">
    <property type="entry name" value="AAA_lid_14"/>
    <property type="match status" value="1"/>
</dbReference>
<dbReference type="EMBL" id="BAABJE010000005">
    <property type="protein sequence ID" value="GAA4788774.1"/>
    <property type="molecule type" value="Genomic_DNA"/>
</dbReference>
<dbReference type="CDD" id="cd00009">
    <property type="entry name" value="AAA"/>
    <property type="match status" value="1"/>
</dbReference>
<feature type="domain" description="Sigma-54 factor interaction" evidence="8">
    <location>
        <begin position="192"/>
        <end position="421"/>
    </location>
</feature>
<dbReference type="Pfam" id="PF02954">
    <property type="entry name" value="HTH_8"/>
    <property type="match status" value="1"/>
</dbReference>
<dbReference type="InterPro" id="IPR025662">
    <property type="entry name" value="Sigma_54_int_dom_ATP-bd_1"/>
</dbReference>
<dbReference type="PANTHER" id="PTHR32071:SF113">
    <property type="entry name" value="ALGINATE BIOSYNTHESIS TRANSCRIPTIONAL REGULATORY PROTEIN ALGB"/>
    <property type="match status" value="1"/>
</dbReference>
<keyword evidence="11" id="KW-1185">Reference proteome</keyword>
<evidence type="ECO:0000313" key="10">
    <source>
        <dbReference type="EMBL" id="GAA4788774.1"/>
    </source>
</evidence>
<dbReference type="SMART" id="SM00448">
    <property type="entry name" value="REC"/>
    <property type="match status" value="1"/>
</dbReference>
<proteinExistence type="predicted"/>
<evidence type="ECO:0000259" key="9">
    <source>
        <dbReference type="PROSITE" id="PS50110"/>
    </source>
</evidence>
<accession>A0ABP9B0I9</accession>
<dbReference type="PROSITE" id="PS00688">
    <property type="entry name" value="SIGMA54_INTERACT_3"/>
    <property type="match status" value="1"/>
</dbReference>
<organism evidence="10 11">
    <name type="scientific">Lysobacter hankyongensis</name>
    <dbReference type="NCBI Taxonomy" id="1176535"/>
    <lineage>
        <taxon>Bacteria</taxon>
        <taxon>Pseudomonadati</taxon>
        <taxon>Pseudomonadota</taxon>
        <taxon>Gammaproteobacteria</taxon>
        <taxon>Lysobacterales</taxon>
        <taxon>Lysobacteraceae</taxon>
        <taxon>Lysobacter</taxon>
    </lineage>
</organism>
<dbReference type="PROSITE" id="PS00676">
    <property type="entry name" value="SIGMA54_INTERACT_2"/>
    <property type="match status" value="1"/>
</dbReference>
<dbReference type="InterPro" id="IPR027417">
    <property type="entry name" value="P-loop_NTPase"/>
</dbReference>
<evidence type="ECO:0000256" key="6">
    <source>
        <dbReference type="PROSITE-ProRule" id="PRU00169"/>
    </source>
</evidence>
<gene>
    <name evidence="10" type="primary">algB</name>
    <name evidence="10" type="ORF">GCM10023307_12340</name>
</gene>
<dbReference type="Gene3D" id="1.10.8.60">
    <property type="match status" value="1"/>
</dbReference>
<evidence type="ECO:0000256" key="2">
    <source>
        <dbReference type="ARBA" id="ARBA00022840"/>
    </source>
</evidence>
<dbReference type="Gene3D" id="3.40.50.2300">
    <property type="match status" value="1"/>
</dbReference>
<feature type="region of interest" description="Disordered" evidence="7">
    <location>
        <begin position="31"/>
        <end position="52"/>
    </location>
</feature>
<dbReference type="InterPro" id="IPR025943">
    <property type="entry name" value="Sigma_54_int_dom_ATP-bd_2"/>
</dbReference>
<dbReference type="InterPro" id="IPR002197">
    <property type="entry name" value="HTH_Fis"/>
</dbReference>
<dbReference type="InterPro" id="IPR011006">
    <property type="entry name" value="CheY-like_superfamily"/>
</dbReference>
<dbReference type="InterPro" id="IPR001789">
    <property type="entry name" value="Sig_transdc_resp-reg_receiver"/>
</dbReference>
<evidence type="ECO:0000313" key="11">
    <source>
        <dbReference type="Proteomes" id="UP001499959"/>
    </source>
</evidence>
<dbReference type="InterPro" id="IPR002078">
    <property type="entry name" value="Sigma_54_int"/>
</dbReference>
<evidence type="ECO:0000256" key="3">
    <source>
        <dbReference type="ARBA" id="ARBA00023015"/>
    </source>
</evidence>
<dbReference type="InterPro" id="IPR009057">
    <property type="entry name" value="Homeodomain-like_sf"/>
</dbReference>
<sequence>MSTDTVARTPRPRPVSPMAILGTIGHVPGGADIVGSAPQPTEPPHVPKTAAKPAGRILAIDDDTRLLENFSLALARDGYSVETADNLADGLRLAATRPFQVCLLDHNIGYDSGIEALPRFAELAPQMRVVMVTANSGVEDAVKAIGLGAADYLVKPCSPEQLRIAVARQIETRRMLDRLDTLEREVGAAPELASRNPAMQAAIDMALQVARTDANLLVLGESGTGKGVLARAVHRASARAAAEFVTVNCPSLSAELMESELFGHSKGSFTGAVQSTVGRISHADGGTVFLDEIGDFPLSLQPKLLRFIQDKEYERVGDPATRKADVRIVAATNRDLEAMVRENQFRLDLLYRLNVISITLPPLRERQEDLEDLANGFIRRYAADYGLPPRRLSASALSKLRTYAWPGNVRELQNMMERAVILGRGEEIGPDLLALNTALRAEAQPGALMSLEALEKLHIERILAASDSLDAAARTLGIDASTLYRKRKLYGF</sequence>
<dbReference type="Gene3D" id="1.10.10.60">
    <property type="entry name" value="Homeodomain-like"/>
    <property type="match status" value="1"/>
</dbReference>
<evidence type="ECO:0000256" key="5">
    <source>
        <dbReference type="ARBA" id="ARBA00023163"/>
    </source>
</evidence>
<dbReference type="Proteomes" id="UP001499959">
    <property type="component" value="Unassembled WGS sequence"/>
</dbReference>
<dbReference type="PROSITE" id="PS00675">
    <property type="entry name" value="SIGMA54_INTERACT_1"/>
    <property type="match status" value="1"/>
</dbReference>
<keyword evidence="3" id="KW-0805">Transcription regulation</keyword>
<dbReference type="SUPFAM" id="SSF46689">
    <property type="entry name" value="Homeodomain-like"/>
    <property type="match status" value="1"/>
</dbReference>
<dbReference type="Gene3D" id="3.40.50.300">
    <property type="entry name" value="P-loop containing nucleotide triphosphate hydrolases"/>
    <property type="match status" value="1"/>
</dbReference>
<keyword evidence="6" id="KW-0597">Phosphoprotein</keyword>
<dbReference type="SMART" id="SM00382">
    <property type="entry name" value="AAA"/>
    <property type="match status" value="1"/>
</dbReference>
<comment type="caution">
    <text evidence="10">The sequence shown here is derived from an EMBL/GenBank/DDBJ whole genome shotgun (WGS) entry which is preliminary data.</text>
</comment>
<keyword evidence="4" id="KW-0238">DNA-binding</keyword>
<evidence type="ECO:0000256" key="7">
    <source>
        <dbReference type="SAM" id="MobiDB-lite"/>
    </source>
</evidence>
<name>A0ABP9B0I9_9GAMM</name>
<evidence type="ECO:0000259" key="8">
    <source>
        <dbReference type="PROSITE" id="PS50045"/>
    </source>
</evidence>
<keyword evidence="2" id="KW-0067">ATP-binding</keyword>